<protein>
    <submittedName>
        <fullName evidence="1">Uncharacterized protein</fullName>
    </submittedName>
</protein>
<dbReference type="AlphaFoldDB" id="A0A147I0D4"/>
<evidence type="ECO:0000313" key="2">
    <source>
        <dbReference type="Proteomes" id="UP000072867"/>
    </source>
</evidence>
<sequence length="78" mass="8865">MVIWRINAHRQLKPGPKSGMDVFFDPAGLIGVLLDGIGFRLRKNVRHIREHNVIPVVRFAEMNMAAKVANTAAREIFR</sequence>
<dbReference type="Proteomes" id="UP000072867">
    <property type="component" value="Unassembled WGS sequence"/>
</dbReference>
<comment type="caution">
    <text evidence="1">The sequence shown here is derived from an EMBL/GenBank/DDBJ whole genome shotgun (WGS) entry which is preliminary data.</text>
</comment>
<proteinExistence type="predicted"/>
<accession>A0A147I0D4</accession>
<organism evidence="1 2">
    <name type="scientific">Sphingomonas sanguinis</name>
    <dbReference type="NCBI Taxonomy" id="33051"/>
    <lineage>
        <taxon>Bacteria</taxon>
        <taxon>Pseudomonadati</taxon>
        <taxon>Pseudomonadota</taxon>
        <taxon>Alphaproteobacteria</taxon>
        <taxon>Sphingomonadales</taxon>
        <taxon>Sphingomonadaceae</taxon>
        <taxon>Sphingomonas</taxon>
    </lineage>
</organism>
<dbReference type="EMBL" id="LDTD01000046">
    <property type="protein sequence ID" value="KTT70778.1"/>
    <property type="molecule type" value="Genomic_DNA"/>
</dbReference>
<name>A0A147I0D4_9SPHN</name>
<dbReference type="PATRIC" id="fig|33051.3.peg.2455"/>
<reference evidence="1 2" key="1">
    <citation type="journal article" date="2016" name="Front. Microbiol.">
        <title>Genomic Resource of Rice Seed Associated Bacteria.</title>
        <authorList>
            <person name="Midha S."/>
            <person name="Bansal K."/>
            <person name="Sharma S."/>
            <person name="Kumar N."/>
            <person name="Patil P.P."/>
            <person name="Chaudhry V."/>
            <person name="Patil P.B."/>
        </authorList>
    </citation>
    <scope>NUCLEOTIDE SEQUENCE [LARGE SCALE GENOMIC DNA]</scope>
    <source>
        <strain evidence="1 2">NS319</strain>
    </source>
</reference>
<gene>
    <name evidence="1" type="ORF">NS319_07195</name>
</gene>
<evidence type="ECO:0000313" key="1">
    <source>
        <dbReference type="EMBL" id="KTT70778.1"/>
    </source>
</evidence>